<dbReference type="InterPro" id="IPR050808">
    <property type="entry name" value="Phage_Integrase"/>
</dbReference>
<dbReference type="PANTHER" id="PTHR30629:SF2">
    <property type="entry name" value="PROPHAGE INTEGRASE INTS-RELATED"/>
    <property type="match status" value="1"/>
</dbReference>
<reference evidence="7" key="1">
    <citation type="journal article" date="2021" name="Front. Microbiol.">
        <title>Comprehensive Comparative Genomics and Phenotyping of Methylobacterium Species.</title>
        <authorList>
            <person name="Alessa O."/>
            <person name="Ogura Y."/>
            <person name="Fujitani Y."/>
            <person name="Takami H."/>
            <person name="Hayashi T."/>
            <person name="Sahin N."/>
            <person name="Tani A."/>
        </authorList>
    </citation>
    <scope>NUCLEOTIDE SEQUENCE</scope>
    <source>
        <strain evidence="7">DSM 14458</strain>
    </source>
</reference>
<organism evidence="7 8">
    <name type="scientific">Methylorubrum suomiense</name>
    <dbReference type="NCBI Taxonomy" id="144191"/>
    <lineage>
        <taxon>Bacteria</taxon>
        <taxon>Pseudomonadati</taxon>
        <taxon>Pseudomonadota</taxon>
        <taxon>Alphaproteobacteria</taxon>
        <taxon>Hyphomicrobiales</taxon>
        <taxon>Methylobacteriaceae</taxon>
        <taxon>Methylorubrum</taxon>
    </lineage>
</organism>
<dbReference type="Proteomes" id="UP001055093">
    <property type="component" value="Unassembled WGS sequence"/>
</dbReference>
<evidence type="ECO:0000313" key="7">
    <source>
        <dbReference type="EMBL" id="GJE77486.1"/>
    </source>
</evidence>
<dbReference type="InterPro" id="IPR011010">
    <property type="entry name" value="DNA_brk_join_enz"/>
</dbReference>
<accession>A0ABQ4UYT0</accession>
<dbReference type="InterPro" id="IPR002104">
    <property type="entry name" value="Integrase_catalytic"/>
</dbReference>
<dbReference type="SUPFAM" id="SSF56349">
    <property type="entry name" value="DNA breaking-rejoining enzymes"/>
    <property type="match status" value="1"/>
</dbReference>
<keyword evidence="3" id="KW-0238">DNA-binding</keyword>
<dbReference type="Gene3D" id="1.10.150.130">
    <property type="match status" value="1"/>
</dbReference>
<evidence type="ECO:0000256" key="1">
    <source>
        <dbReference type="ARBA" id="ARBA00008857"/>
    </source>
</evidence>
<dbReference type="EMBL" id="BPRE01000015">
    <property type="protein sequence ID" value="GJE77486.1"/>
    <property type="molecule type" value="Genomic_DNA"/>
</dbReference>
<dbReference type="InterPro" id="IPR013762">
    <property type="entry name" value="Integrase-like_cat_sf"/>
</dbReference>
<keyword evidence="4" id="KW-0233">DNA recombination</keyword>
<evidence type="ECO:0000256" key="2">
    <source>
        <dbReference type="ARBA" id="ARBA00022908"/>
    </source>
</evidence>
<dbReference type="InterPro" id="IPR010998">
    <property type="entry name" value="Integrase_recombinase_N"/>
</dbReference>
<dbReference type="PROSITE" id="PS51898">
    <property type="entry name" value="TYR_RECOMBINASE"/>
    <property type="match status" value="1"/>
</dbReference>
<dbReference type="Gene3D" id="3.30.160.390">
    <property type="entry name" value="Integrase, DNA-binding domain"/>
    <property type="match status" value="1"/>
</dbReference>
<sequence length="421" mass="45743">MRLTNQTAAALKLPAGRDKLVVFDDDLPGFGMSLSKGGSRTWVVQYRNALGQSKRETLGKVGILSATEARRAAGERLARAKLGEDPHAEKVKAKARAAVTFGAVVEPYLNAVSSHLRPAYLAEAGRYLRTVWKPLHKLPLHTVGRQEIAEHLAKIRRETGPHAANRARAALSAHFAWLVGTGAAEINPVMGVPKPAPEVRRARVLTVNEITRVLAACRDDDFGRIVRLLLLTGQRRDEVADMNWSEVDLAGAVWSLPNERVKNGQGHDVPLSSAALRILSTTDRVEGRSLVFGQGVGGFQGFSRAKASLDKRSGVTGWRLHDLRRTASTVMAERLKVLPHVNEAVLNHISGHKGGVAGIYNRALYATEKREALDLLGAYLTSLQPRVEVAATDPEATLAEAEEGRPLPVVAHPAKRRRAQS</sequence>
<comment type="caution">
    <text evidence="7">The sequence shown here is derived from an EMBL/GenBank/DDBJ whole genome shotgun (WGS) entry which is preliminary data.</text>
</comment>
<protein>
    <submittedName>
        <fullName evidence="7">Prophage integrase IntA</fullName>
    </submittedName>
</protein>
<dbReference type="Pfam" id="PF13356">
    <property type="entry name" value="Arm-DNA-bind_3"/>
    <property type="match status" value="1"/>
</dbReference>
<feature type="domain" description="Tyr recombinase" evidence="6">
    <location>
        <begin position="200"/>
        <end position="374"/>
    </location>
</feature>
<keyword evidence="8" id="KW-1185">Reference proteome</keyword>
<reference evidence="7" key="2">
    <citation type="submission" date="2021-08" db="EMBL/GenBank/DDBJ databases">
        <authorList>
            <person name="Tani A."/>
            <person name="Ola A."/>
            <person name="Ogura Y."/>
            <person name="Katsura K."/>
            <person name="Hayashi T."/>
        </authorList>
    </citation>
    <scope>NUCLEOTIDE SEQUENCE</scope>
    <source>
        <strain evidence="7">DSM 14458</strain>
    </source>
</reference>
<dbReference type="Pfam" id="PF00589">
    <property type="entry name" value="Phage_integrase"/>
    <property type="match status" value="1"/>
</dbReference>
<dbReference type="PANTHER" id="PTHR30629">
    <property type="entry name" value="PROPHAGE INTEGRASE"/>
    <property type="match status" value="1"/>
</dbReference>
<evidence type="ECO:0000256" key="3">
    <source>
        <dbReference type="ARBA" id="ARBA00023125"/>
    </source>
</evidence>
<dbReference type="Gene3D" id="1.10.443.10">
    <property type="entry name" value="Intergrase catalytic core"/>
    <property type="match status" value="1"/>
</dbReference>
<comment type="similarity">
    <text evidence="1">Belongs to the 'phage' integrase family.</text>
</comment>
<proteinExistence type="inferred from homology"/>
<evidence type="ECO:0000256" key="5">
    <source>
        <dbReference type="SAM" id="MobiDB-lite"/>
    </source>
</evidence>
<gene>
    <name evidence="7" type="primary">intA</name>
    <name evidence="7" type="ORF">BGCPKDLD_4091</name>
</gene>
<dbReference type="CDD" id="cd00801">
    <property type="entry name" value="INT_P4_C"/>
    <property type="match status" value="1"/>
</dbReference>
<name>A0ABQ4UYT0_9HYPH</name>
<keyword evidence="2" id="KW-0229">DNA integration</keyword>
<evidence type="ECO:0000256" key="4">
    <source>
        <dbReference type="ARBA" id="ARBA00023172"/>
    </source>
</evidence>
<dbReference type="InterPro" id="IPR038488">
    <property type="entry name" value="Integrase_DNA-bd_sf"/>
</dbReference>
<dbReference type="InterPro" id="IPR025166">
    <property type="entry name" value="Integrase_DNA_bind_dom"/>
</dbReference>
<feature type="region of interest" description="Disordered" evidence="5">
    <location>
        <begin position="401"/>
        <end position="421"/>
    </location>
</feature>
<evidence type="ECO:0000259" key="6">
    <source>
        <dbReference type="PROSITE" id="PS51898"/>
    </source>
</evidence>
<evidence type="ECO:0000313" key="8">
    <source>
        <dbReference type="Proteomes" id="UP001055093"/>
    </source>
</evidence>